<dbReference type="SUPFAM" id="SSF102588">
    <property type="entry name" value="LmbE-like"/>
    <property type="match status" value="1"/>
</dbReference>
<dbReference type="AlphaFoldDB" id="A0A0F9S9Q1"/>
<protein>
    <recommendedName>
        <fullName evidence="2">LmbE family protein</fullName>
    </recommendedName>
</protein>
<comment type="caution">
    <text evidence="1">The sequence shown here is derived from an EMBL/GenBank/DDBJ whole genome shotgun (WGS) entry which is preliminary data.</text>
</comment>
<gene>
    <name evidence="1" type="ORF">LCGC14_0800600</name>
</gene>
<accession>A0A0F9S9Q1</accession>
<evidence type="ECO:0000313" key="1">
    <source>
        <dbReference type="EMBL" id="KKN33741.1"/>
    </source>
</evidence>
<dbReference type="Gene3D" id="3.40.50.10320">
    <property type="entry name" value="LmbE-like"/>
    <property type="match status" value="1"/>
</dbReference>
<dbReference type="InterPro" id="IPR024078">
    <property type="entry name" value="LmbE-like_dom_sf"/>
</dbReference>
<dbReference type="Pfam" id="PF02585">
    <property type="entry name" value="PIG-L"/>
    <property type="match status" value="1"/>
</dbReference>
<organism evidence="1">
    <name type="scientific">marine sediment metagenome</name>
    <dbReference type="NCBI Taxonomy" id="412755"/>
    <lineage>
        <taxon>unclassified sequences</taxon>
        <taxon>metagenomes</taxon>
        <taxon>ecological metagenomes</taxon>
    </lineage>
</organism>
<dbReference type="EMBL" id="LAZR01002154">
    <property type="protein sequence ID" value="KKN33741.1"/>
    <property type="molecule type" value="Genomic_DNA"/>
</dbReference>
<reference evidence="1" key="1">
    <citation type="journal article" date="2015" name="Nature">
        <title>Complex archaea that bridge the gap between prokaryotes and eukaryotes.</title>
        <authorList>
            <person name="Spang A."/>
            <person name="Saw J.H."/>
            <person name="Jorgensen S.L."/>
            <person name="Zaremba-Niedzwiedzka K."/>
            <person name="Martijn J."/>
            <person name="Lind A.E."/>
            <person name="van Eijk R."/>
            <person name="Schleper C."/>
            <person name="Guy L."/>
            <person name="Ettema T.J."/>
        </authorList>
    </citation>
    <scope>NUCLEOTIDE SEQUENCE</scope>
</reference>
<sequence length="206" mass="24109">MKILLLSPHTDDIELSMGATIAKYMRTKAYDKDIEFDSIVFSDCGNVNLRTACIKAHESLGLYLPKILDYKVDNFPENRKNIQQVFYDLTRKKENRHYSSVFVPSRTDRHQDHNTVTNAAIRIFSHSSIFGYHKIQNYGANHDWINLITEFDLKEKQNAISYYGKYVKDFFRRPENARIDAQAKGLLLRQPLAETFEVIQLRGEIW</sequence>
<name>A0A0F9S9Q1_9ZZZZ</name>
<dbReference type="InterPro" id="IPR003737">
    <property type="entry name" value="GlcNAc_PI_deacetylase-related"/>
</dbReference>
<proteinExistence type="predicted"/>
<evidence type="ECO:0008006" key="2">
    <source>
        <dbReference type="Google" id="ProtNLM"/>
    </source>
</evidence>